<dbReference type="SMART" id="SM00028">
    <property type="entry name" value="TPR"/>
    <property type="match status" value="5"/>
</dbReference>
<name>A0A179DHP5_9SPHI</name>
<feature type="chain" id="PRO_5008100543" description="Histidine kinase/HSP90-like ATPase domain-containing protein" evidence="6">
    <location>
        <begin position="27"/>
        <end position="676"/>
    </location>
</feature>
<feature type="coiled-coil region" evidence="4">
    <location>
        <begin position="388"/>
        <end position="415"/>
    </location>
</feature>
<dbReference type="SMART" id="SM00387">
    <property type="entry name" value="HATPase_c"/>
    <property type="match status" value="1"/>
</dbReference>
<evidence type="ECO:0000256" key="5">
    <source>
        <dbReference type="SAM" id="Phobius"/>
    </source>
</evidence>
<dbReference type="STRING" id="1826909.A5893_06535"/>
<dbReference type="Pfam" id="PF07730">
    <property type="entry name" value="HisKA_3"/>
    <property type="match status" value="1"/>
</dbReference>
<dbReference type="Gene3D" id="1.20.5.1930">
    <property type="match status" value="1"/>
</dbReference>
<dbReference type="EMBL" id="LWHJ01000022">
    <property type="protein sequence ID" value="OAQ40596.1"/>
    <property type="molecule type" value="Genomic_DNA"/>
</dbReference>
<evidence type="ECO:0000259" key="7">
    <source>
        <dbReference type="SMART" id="SM00387"/>
    </source>
</evidence>
<keyword evidence="4" id="KW-0175">Coiled coil</keyword>
<dbReference type="SUPFAM" id="SSF48452">
    <property type="entry name" value="TPR-like"/>
    <property type="match status" value="2"/>
</dbReference>
<dbReference type="OrthoDB" id="9778366at2"/>
<dbReference type="InterPro" id="IPR011990">
    <property type="entry name" value="TPR-like_helical_dom_sf"/>
</dbReference>
<dbReference type="GO" id="GO:0046983">
    <property type="term" value="F:protein dimerization activity"/>
    <property type="evidence" value="ECO:0007669"/>
    <property type="project" value="InterPro"/>
</dbReference>
<dbReference type="InterPro" id="IPR036890">
    <property type="entry name" value="HATPase_C_sf"/>
</dbReference>
<dbReference type="CDD" id="cd16917">
    <property type="entry name" value="HATPase_UhpB-NarQ-NarX-like"/>
    <property type="match status" value="1"/>
</dbReference>
<evidence type="ECO:0000256" key="1">
    <source>
        <dbReference type="ARBA" id="ARBA00022679"/>
    </source>
</evidence>
<dbReference type="GO" id="GO:0016020">
    <property type="term" value="C:membrane"/>
    <property type="evidence" value="ECO:0007669"/>
    <property type="project" value="InterPro"/>
</dbReference>
<dbReference type="Proteomes" id="UP000078459">
    <property type="component" value="Unassembled WGS sequence"/>
</dbReference>
<keyword evidence="9" id="KW-1185">Reference proteome</keyword>
<comment type="caution">
    <text evidence="8">The sequence shown here is derived from an EMBL/GenBank/DDBJ whole genome shotgun (WGS) entry which is preliminary data.</text>
</comment>
<dbReference type="RefSeq" id="WP_068821829.1">
    <property type="nucleotide sequence ID" value="NZ_LWHJ01000022.1"/>
</dbReference>
<gene>
    <name evidence="8" type="ORF">A5893_06535</name>
</gene>
<dbReference type="InterPro" id="IPR011712">
    <property type="entry name" value="Sig_transdc_His_kin_sub3_dim/P"/>
</dbReference>
<dbReference type="SUPFAM" id="SSF55874">
    <property type="entry name" value="ATPase domain of HSP90 chaperone/DNA topoisomerase II/histidine kinase"/>
    <property type="match status" value="1"/>
</dbReference>
<dbReference type="GO" id="GO:0000155">
    <property type="term" value="F:phosphorelay sensor kinase activity"/>
    <property type="evidence" value="ECO:0007669"/>
    <property type="project" value="InterPro"/>
</dbReference>
<keyword evidence="5" id="KW-0812">Transmembrane</keyword>
<keyword evidence="5" id="KW-1133">Transmembrane helix</keyword>
<reference evidence="8 9" key="1">
    <citation type="submission" date="2016-04" db="EMBL/GenBank/DDBJ databases">
        <authorList>
            <person name="Evans L.H."/>
            <person name="Alamgir A."/>
            <person name="Owens N."/>
            <person name="Weber N.D."/>
            <person name="Virtaneva K."/>
            <person name="Barbian K."/>
            <person name="Babar A."/>
            <person name="Rosenke K."/>
        </authorList>
    </citation>
    <scope>NUCLEOTIDE SEQUENCE [LARGE SCALE GENOMIC DNA]</scope>
    <source>
        <strain evidence="8 9">CCM 8644</strain>
    </source>
</reference>
<accession>A0A179DHP5</accession>
<feature type="domain" description="Histidine kinase/HSP90-like ATPase" evidence="7">
    <location>
        <begin position="582"/>
        <end position="675"/>
    </location>
</feature>
<keyword evidence="3" id="KW-0902">Two-component regulatory system</keyword>
<evidence type="ECO:0000256" key="3">
    <source>
        <dbReference type="ARBA" id="ARBA00023012"/>
    </source>
</evidence>
<dbReference type="InterPro" id="IPR003594">
    <property type="entry name" value="HATPase_dom"/>
</dbReference>
<dbReference type="PANTHER" id="PTHR24421">
    <property type="entry name" value="NITRATE/NITRITE SENSOR PROTEIN NARX-RELATED"/>
    <property type="match status" value="1"/>
</dbReference>
<evidence type="ECO:0000313" key="8">
    <source>
        <dbReference type="EMBL" id="OAQ40596.1"/>
    </source>
</evidence>
<keyword evidence="6" id="KW-0732">Signal</keyword>
<protein>
    <recommendedName>
        <fullName evidence="7">Histidine kinase/HSP90-like ATPase domain-containing protein</fullName>
    </recommendedName>
</protein>
<dbReference type="Gene3D" id="3.30.565.10">
    <property type="entry name" value="Histidine kinase-like ATPase, C-terminal domain"/>
    <property type="match status" value="1"/>
</dbReference>
<evidence type="ECO:0000256" key="4">
    <source>
        <dbReference type="SAM" id="Coils"/>
    </source>
</evidence>
<dbReference type="Pfam" id="PF13424">
    <property type="entry name" value="TPR_12"/>
    <property type="match status" value="1"/>
</dbReference>
<evidence type="ECO:0000256" key="2">
    <source>
        <dbReference type="ARBA" id="ARBA00022777"/>
    </source>
</evidence>
<reference evidence="8 9" key="2">
    <citation type="submission" date="2016-06" db="EMBL/GenBank/DDBJ databases">
        <title>Pedobacter psychrophilus sp. nov., isolated from Antarctic fragmentary rock.</title>
        <authorList>
            <person name="Svec P."/>
        </authorList>
    </citation>
    <scope>NUCLEOTIDE SEQUENCE [LARGE SCALE GENOMIC DNA]</scope>
    <source>
        <strain evidence="8 9">CCM 8644</strain>
    </source>
</reference>
<dbReference type="AlphaFoldDB" id="A0A179DHP5"/>
<feature type="signal peptide" evidence="6">
    <location>
        <begin position="1"/>
        <end position="26"/>
    </location>
</feature>
<dbReference type="Gene3D" id="1.25.40.10">
    <property type="entry name" value="Tetratricopeptide repeat domain"/>
    <property type="match status" value="2"/>
</dbReference>
<evidence type="ECO:0000313" key="9">
    <source>
        <dbReference type="Proteomes" id="UP000078459"/>
    </source>
</evidence>
<sequence>MLKIFHFKICISIFSSFLLLSFQTNAQQVNVDSLKTVIRTSKVDSTKMLAMRKLASYQILHQGEDEEGLALLNKAEAIARKINFQKGICEVLLTKGNYYFRKNDWANSIKYFRELENQAPSIPDETLKKLVKMKALNNLAGIYSKNADYTTALDYYFKSRALLEKMKPDDNAKCIIYVNIASHYSMLKQPKKAAEYLDLCYPLLKSSKPYLTYLYWSQRMDLAHEKGNASLVKATIDSLENNLSDTSLSDYQKDDYKLVLYDMKAQYEQTYLKNIPAALNAYQQKLKLALDLNNNAEIYQTMCQLGEVYSKNKQNAIATKYLQNAYQGAKKDSINQVAYSAAKLLGQIYQSQSSYDSAYYYTQAAADLNENITSQQNMEQLNFLEAGYQNEKKEKTIAQLKLSEAEAQLTATKKNRLLLAVGISAAALILVFGFAYRNNHQKRIIAEKDKALQSEQVKFLERQQQVVSLQSMLNGQETERTRIAKDLHDGLGGLFSTIKMQLSTLKHEEKTLENNELFQKSYVLVDSAAVEVRRIAHNMMPEVLIKIGLIPAVQELCNSINAGKLIDVSMQHYGMEERLNPSTEMMLFRIIQELLNNIIKHAYASKAIIQFNREDERLSITVEDNGRGFDMSDNNLNTAGLESVRSRVNYLKGKLAIDSEQEIGTTVLMDFLLNKQ</sequence>
<evidence type="ECO:0000256" key="6">
    <source>
        <dbReference type="SAM" id="SignalP"/>
    </source>
</evidence>
<keyword evidence="2" id="KW-0418">Kinase</keyword>
<keyword evidence="1" id="KW-0808">Transferase</keyword>
<organism evidence="8 9">
    <name type="scientific">Pedobacter psychrophilus</name>
    <dbReference type="NCBI Taxonomy" id="1826909"/>
    <lineage>
        <taxon>Bacteria</taxon>
        <taxon>Pseudomonadati</taxon>
        <taxon>Bacteroidota</taxon>
        <taxon>Sphingobacteriia</taxon>
        <taxon>Sphingobacteriales</taxon>
        <taxon>Sphingobacteriaceae</taxon>
        <taxon>Pedobacter</taxon>
    </lineage>
</organism>
<keyword evidence="5" id="KW-0472">Membrane</keyword>
<feature type="transmembrane region" description="Helical" evidence="5">
    <location>
        <begin position="417"/>
        <end position="436"/>
    </location>
</feature>
<dbReference type="InterPro" id="IPR050482">
    <property type="entry name" value="Sensor_HK_TwoCompSys"/>
</dbReference>
<dbReference type="Pfam" id="PF02518">
    <property type="entry name" value="HATPase_c"/>
    <property type="match status" value="1"/>
</dbReference>
<dbReference type="InterPro" id="IPR019734">
    <property type="entry name" value="TPR_rpt"/>
</dbReference>
<proteinExistence type="predicted"/>